<proteinExistence type="predicted"/>
<name>A0ACC1TDH9_9APHY</name>
<reference evidence="1" key="1">
    <citation type="submission" date="2022-07" db="EMBL/GenBank/DDBJ databases">
        <title>Genome Sequence of Phlebia brevispora.</title>
        <authorList>
            <person name="Buettner E."/>
        </authorList>
    </citation>
    <scope>NUCLEOTIDE SEQUENCE</scope>
    <source>
        <strain evidence="1">MPL23</strain>
    </source>
</reference>
<accession>A0ACC1TDH9</accession>
<dbReference type="Proteomes" id="UP001148662">
    <property type="component" value="Unassembled WGS sequence"/>
</dbReference>
<comment type="caution">
    <text evidence="1">The sequence shown here is derived from an EMBL/GenBank/DDBJ whole genome shotgun (WGS) entry which is preliminary data.</text>
</comment>
<evidence type="ECO:0000313" key="1">
    <source>
        <dbReference type="EMBL" id="KAJ3558615.1"/>
    </source>
</evidence>
<organism evidence="1 2">
    <name type="scientific">Phlebia brevispora</name>
    <dbReference type="NCBI Taxonomy" id="194682"/>
    <lineage>
        <taxon>Eukaryota</taxon>
        <taxon>Fungi</taxon>
        <taxon>Dikarya</taxon>
        <taxon>Basidiomycota</taxon>
        <taxon>Agaricomycotina</taxon>
        <taxon>Agaricomycetes</taxon>
        <taxon>Polyporales</taxon>
        <taxon>Meruliaceae</taxon>
        <taxon>Phlebia</taxon>
    </lineage>
</organism>
<keyword evidence="2" id="KW-1185">Reference proteome</keyword>
<protein>
    <submittedName>
        <fullName evidence="1">Uncharacterized protein</fullName>
    </submittedName>
</protein>
<evidence type="ECO:0000313" key="2">
    <source>
        <dbReference type="Proteomes" id="UP001148662"/>
    </source>
</evidence>
<gene>
    <name evidence="1" type="ORF">NM688_g813</name>
</gene>
<sequence length="469" mass="53860">MVSVVQDSGEHARDRREKRGREEDDGEDDEERGKAFEEKVARSRTQQITLIANKRPPKFTLQKIKIQVAARGHYFSPSPPTRPPPSRENQDFANNAHYPRPGSICFPPGSPSSRLTLLKQAQAHTTPETRMRYRRHDAILEATAVLRTGRHRMLSVPPSLPLSSISLRVPRRLAYPSFSGLQRMHGSNLADIPWGLDSGQSLEITCTCITPFEGYTEGPRQQNQISEYKDSLRSVQNMGVEWHLKHVLRTAYGSTAVKSEQLSFAPEIWPNYPSYAFLDLNFTLARMVRQFKYHEQKLLKKVDFLNWKQDANLREIKVMRRYHIQDREDYHKYNKLCGSLRQLAHRVSLLPAQDPFRTRMEGQLLSKLYDMGVLNSAAKMSDVENKLTVAAFCRRRLAVVMCMSKMAETVSAAVKFIEQGHVRVGPDTVTDPAFLVTRHMEDFVTWVDTSKIKRTIAKYNDELDDFDLL</sequence>
<dbReference type="EMBL" id="JANHOG010000077">
    <property type="protein sequence ID" value="KAJ3558615.1"/>
    <property type="molecule type" value="Genomic_DNA"/>
</dbReference>